<dbReference type="GO" id="GO:0003677">
    <property type="term" value="F:DNA binding"/>
    <property type="evidence" value="ECO:0007669"/>
    <property type="project" value="UniProtKB-UniRule"/>
</dbReference>
<accession>A0A1G7VNG7</accession>
<comment type="subcellular location">
    <subcellularLocation>
        <location evidence="2">Cytoplasm</location>
        <location evidence="2">Nucleoid</location>
    </subcellularLocation>
</comment>
<organism evidence="4 5">
    <name type="scientific">Pelagibacterium luteolum</name>
    <dbReference type="NCBI Taxonomy" id="440168"/>
    <lineage>
        <taxon>Bacteria</taxon>
        <taxon>Pseudomonadati</taxon>
        <taxon>Pseudomonadota</taxon>
        <taxon>Alphaproteobacteria</taxon>
        <taxon>Hyphomicrobiales</taxon>
        <taxon>Devosiaceae</taxon>
        <taxon>Pelagibacterium</taxon>
    </lineage>
</organism>
<evidence type="ECO:0000256" key="2">
    <source>
        <dbReference type="HAMAP-Rule" id="MF_00274"/>
    </source>
</evidence>
<comment type="similarity">
    <text evidence="2">Belongs to the YbaB/EbfC family.</text>
</comment>
<reference evidence="4 5" key="1">
    <citation type="submission" date="2016-10" db="EMBL/GenBank/DDBJ databases">
        <authorList>
            <person name="de Groot N.N."/>
        </authorList>
    </citation>
    <scope>NUCLEOTIDE SEQUENCE [LARGE SCALE GENOMIC DNA]</scope>
    <source>
        <strain evidence="4 5">CGMCC 1.10267</strain>
    </source>
</reference>
<protein>
    <recommendedName>
        <fullName evidence="2">Nucleoid-associated protein SAMN04487974_104237</fullName>
    </recommendedName>
</protein>
<dbReference type="AlphaFoldDB" id="A0A1G7VNG7"/>
<dbReference type="GO" id="GO:0043590">
    <property type="term" value="C:bacterial nucleoid"/>
    <property type="evidence" value="ECO:0007669"/>
    <property type="project" value="UniProtKB-UniRule"/>
</dbReference>
<dbReference type="Pfam" id="PF02575">
    <property type="entry name" value="YbaB_DNA_bd"/>
    <property type="match status" value="1"/>
</dbReference>
<dbReference type="PIRSF" id="PIRSF004555">
    <property type="entry name" value="UCP004555"/>
    <property type="match status" value="1"/>
</dbReference>
<feature type="coiled-coil region" evidence="3">
    <location>
        <begin position="4"/>
        <end position="31"/>
    </location>
</feature>
<dbReference type="SUPFAM" id="SSF82607">
    <property type="entry name" value="YbaB-like"/>
    <property type="match status" value="1"/>
</dbReference>
<dbReference type="InterPro" id="IPR036894">
    <property type="entry name" value="YbaB-like_sf"/>
</dbReference>
<keyword evidence="1 2" id="KW-0238">DNA-binding</keyword>
<evidence type="ECO:0000313" key="4">
    <source>
        <dbReference type="EMBL" id="SDG61098.1"/>
    </source>
</evidence>
<proteinExistence type="inferred from homology"/>
<dbReference type="HAMAP" id="MF_00274">
    <property type="entry name" value="DNA_YbaB_EbfC"/>
    <property type="match status" value="1"/>
</dbReference>
<dbReference type="NCBIfam" id="TIGR00103">
    <property type="entry name" value="DNA_YbaB_EbfC"/>
    <property type="match status" value="1"/>
</dbReference>
<evidence type="ECO:0000313" key="5">
    <source>
        <dbReference type="Proteomes" id="UP000199495"/>
    </source>
</evidence>
<comment type="function">
    <text evidence="2">Binds to DNA and alters its conformation. May be involved in regulation of gene expression, nucleoid organization and DNA protection.</text>
</comment>
<dbReference type="Gene3D" id="3.30.1310.10">
    <property type="entry name" value="Nucleoid-associated protein YbaB-like domain"/>
    <property type="match status" value="1"/>
</dbReference>
<keyword evidence="5" id="KW-1185">Reference proteome</keyword>
<dbReference type="PANTHER" id="PTHR33449">
    <property type="entry name" value="NUCLEOID-ASSOCIATED PROTEIN YBAB"/>
    <property type="match status" value="1"/>
</dbReference>
<keyword evidence="2" id="KW-0963">Cytoplasm</keyword>
<dbReference type="OrthoDB" id="9803080at2"/>
<keyword evidence="3" id="KW-0175">Coiled coil</keyword>
<name>A0A1G7VNG7_9HYPH</name>
<sequence>MKDIMGMMKKAQEFQAKAQELQEQAANEIVQGTSGAGMVTVSMSAKGDLRGLKIDPTLLKPEEAEILEDLIVAAHADARRKGEEYMQSKMSELTSGLPIPPGMKFPF</sequence>
<dbReference type="STRING" id="440168.SAMN04487974_104237"/>
<dbReference type="Proteomes" id="UP000199495">
    <property type="component" value="Unassembled WGS sequence"/>
</dbReference>
<dbReference type="EMBL" id="FNCS01000004">
    <property type="protein sequence ID" value="SDG61098.1"/>
    <property type="molecule type" value="Genomic_DNA"/>
</dbReference>
<dbReference type="GO" id="GO:0005829">
    <property type="term" value="C:cytosol"/>
    <property type="evidence" value="ECO:0007669"/>
    <property type="project" value="TreeGrafter"/>
</dbReference>
<gene>
    <name evidence="4" type="ORF">SAMN04487974_104237</name>
</gene>
<evidence type="ECO:0000256" key="3">
    <source>
        <dbReference type="SAM" id="Coils"/>
    </source>
</evidence>
<dbReference type="InterPro" id="IPR004401">
    <property type="entry name" value="YbaB/EbfC"/>
</dbReference>
<dbReference type="PANTHER" id="PTHR33449:SF1">
    <property type="entry name" value="NUCLEOID-ASSOCIATED PROTEIN YBAB"/>
    <property type="match status" value="1"/>
</dbReference>
<dbReference type="RefSeq" id="WP_090595488.1">
    <property type="nucleotide sequence ID" value="NZ_FNCS01000004.1"/>
</dbReference>
<comment type="subunit">
    <text evidence="2">Homodimer.</text>
</comment>
<evidence type="ECO:0000256" key="1">
    <source>
        <dbReference type="ARBA" id="ARBA00023125"/>
    </source>
</evidence>